<dbReference type="Proteomes" id="UP000887540">
    <property type="component" value="Unplaced"/>
</dbReference>
<evidence type="ECO:0000256" key="3">
    <source>
        <dbReference type="ARBA" id="ARBA00023295"/>
    </source>
</evidence>
<dbReference type="InterPro" id="IPR001944">
    <property type="entry name" value="Glycoside_Hdrlase_35"/>
</dbReference>
<evidence type="ECO:0000256" key="2">
    <source>
        <dbReference type="ARBA" id="ARBA00022801"/>
    </source>
</evidence>
<dbReference type="PRINTS" id="PR00742">
    <property type="entry name" value="GLHYDRLASE35"/>
</dbReference>
<dbReference type="WBParaSite" id="ACRNAN_scaffold2719.g11609.t1">
    <property type="protein sequence ID" value="ACRNAN_scaffold2719.g11609.t1"/>
    <property type="gene ID" value="ACRNAN_scaffold2719.g11609"/>
</dbReference>
<dbReference type="Pfam" id="PF01301">
    <property type="entry name" value="Glyco_hydro_35"/>
    <property type="match status" value="1"/>
</dbReference>
<dbReference type="AlphaFoldDB" id="A0A914DKC7"/>
<evidence type="ECO:0000256" key="1">
    <source>
        <dbReference type="ARBA" id="ARBA00009809"/>
    </source>
</evidence>
<keyword evidence="6" id="KW-1185">Reference proteome</keyword>
<dbReference type="PANTHER" id="PTHR23421">
    <property type="entry name" value="BETA-GALACTOSIDASE RELATED"/>
    <property type="match status" value="1"/>
</dbReference>
<name>A0A914DKC7_9BILA</name>
<evidence type="ECO:0000313" key="6">
    <source>
        <dbReference type="Proteomes" id="UP000887540"/>
    </source>
</evidence>
<dbReference type="PROSITE" id="PS01182">
    <property type="entry name" value="GLYCOSYL_HYDROL_F35"/>
    <property type="match status" value="1"/>
</dbReference>
<evidence type="ECO:0000313" key="7">
    <source>
        <dbReference type="WBParaSite" id="ACRNAN_scaffold2719.g11609.t1"/>
    </source>
</evidence>
<dbReference type="SUPFAM" id="SSF49785">
    <property type="entry name" value="Galactose-binding domain-like"/>
    <property type="match status" value="1"/>
</dbReference>
<dbReference type="Gene3D" id="2.60.120.260">
    <property type="entry name" value="Galactose-binding domain-like"/>
    <property type="match status" value="3"/>
</dbReference>
<dbReference type="InterPro" id="IPR031330">
    <property type="entry name" value="Gly_Hdrlase_35_cat"/>
</dbReference>
<feature type="domain" description="Beta-galactosidase galactose-binding" evidence="5">
    <location>
        <begin position="329"/>
        <end position="373"/>
    </location>
</feature>
<comment type="similarity">
    <text evidence="1">Belongs to the glycosyl hydrolase 35 family.</text>
</comment>
<dbReference type="GO" id="GO:0004553">
    <property type="term" value="F:hydrolase activity, hydrolyzing O-glycosyl compounds"/>
    <property type="evidence" value="ECO:0007669"/>
    <property type="project" value="InterPro"/>
</dbReference>
<protein>
    <submittedName>
        <fullName evidence="7">Glycoside hydrolase 35 catalytic domain-containing protein</fullName>
    </submittedName>
</protein>
<dbReference type="SUPFAM" id="SSF51445">
    <property type="entry name" value="(Trans)glycosidases"/>
    <property type="match status" value="1"/>
</dbReference>
<feature type="domain" description="Glycoside hydrolase 35 catalytic" evidence="4">
    <location>
        <begin position="38"/>
        <end position="238"/>
    </location>
</feature>
<dbReference type="InterPro" id="IPR008979">
    <property type="entry name" value="Galactose-bd-like_sf"/>
</dbReference>
<sequence>MRVHPDLWNDRLHRIRALGFNAVQVYVPWNLHEPTQGNYINAIQNYYNKLLDVIQPFLYKNGGPILTVQVENEYGYSGACDHNYTNWLRDLIWSKLGKDVVLTTVDGPWDGDFTCGTVPGALATVDFGNTSNANIDFYFKQQNKYNNGGPTVCSEYWVMWFAPWWGTRQAQNVPGVIDNLAHMYSWNASFNIYMIHGGTNFGFMNSNPVATSYDYSAAIAENGDITPMYTAIRSFIQNLSDWENPPLDVPANNPIIVENAGRGAGGSLTYDQPDRKGLFNNVTLDSVPLKNWIQCGVNLTKASVDSLTSSFFQENDVNVLPEKATSQPGVYVGQFFASQLTDTFFNSTGWGKGQLFINGYNLGRYYPIAGPQVKQFNLYF</sequence>
<dbReference type="InterPro" id="IPR017853">
    <property type="entry name" value="GH"/>
</dbReference>
<evidence type="ECO:0000259" key="5">
    <source>
        <dbReference type="Pfam" id="PF21467"/>
    </source>
</evidence>
<dbReference type="InterPro" id="IPR019801">
    <property type="entry name" value="Glyco_hydro_35_CS"/>
</dbReference>
<dbReference type="Pfam" id="PF21467">
    <property type="entry name" value="BetaGal_gal-bd"/>
    <property type="match status" value="1"/>
</dbReference>
<reference evidence="7" key="1">
    <citation type="submission" date="2022-11" db="UniProtKB">
        <authorList>
            <consortium name="WormBaseParasite"/>
        </authorList>
    </citation>
    <scope>IDENTIFICATION</scope>
</reference>
<proteinExistence type="inferred from homology"/>
<evidence type="ECO:0000259" key="4">
    <source>
        <dbReference type="Pfam" id="PF01301"/>
    </source>
</evidence>
<organism evidence="6 7">
    <name type="scientific">Acrobeloides nanus</name>
    <dbReference type="NCBI Taxonomy" id="290746"/>
    <lineage>
        <taxon>Eukaryota</taxon>
        <taxon>Metazoa</taxon>
        <taxon>Ecdysozoa</taxon>
        <taxon>Nematoda</taxon>
        <taxon>Chromadorea</taxon>
        <taxon>Rhabditida</taxon>
        <taxon>Tylenchina</taxon>
        <taxon>Cephalobomorpha</taxon>
        <taxon>Cephaloboidea</taxon>
        <taxon>Cephalobidae</taxon>
        <taxon>Acrobeloides</taxon>
    </lineage>
</organism>
<keyword evidence="3" id="KW-0326">Glycosidase</keyword>
<dbReference type="GO" id="GO:0005975">
    <property type="term" value="P:carbohydrate metabolic process"/>
    <property type="evidence" value="ECO:0007669"/>
    <property type="project" value="InterPro"/>
</dbReference>
<dbReference type="Gene3D" id="3.20.20.80">
    <property type="entry name" value="Glycosidases"/>
    <property type="match status" value="2"/>
</dbReference>
<keyword evidence="2" id="KW-0378">Hydrolase</keyword>
<accession>A0A914DKC7</accession>
<dbReference type="InterPro" id="IPR048913">
    <property type="entry name" value="BetaGal_gal-bd"/>
</dbReference>